<dbReference type="AlphaFoldDB" id="A0A9D3LMI6"/>
<feature type="compositionally biased region" description="Low complexity" evidence="1">
    <location>
        <begin position="312"/>
        <end position="344"/>
    </location>
</feature>
<dbReference type="InterPro" id="IPR050650">
    <property type="entry name" value="Type-II_Cytokine-TF_Rcpt"/>
</dbReference>
<dbReference type="InterPro" id="IPR015373">
    <property type="entry name" value="Interferon/interleukin_rcp_dom"/>
</dbReference>
<feature type="region of interest" description="Disordered" evidence="1">
    <location>
        <begin position="286"/>
        <end position="347"/>
    </location>
</feature>
<feature type="region of interest" description="Disordered" evidence="1">
    <location>
        <begin position="378"/>
        <end position="401"/>
    </location>
</feature>
<evidence type="ECO:0000256" key="1">
    <source>
        <dbReference type="SAM" id="MobiDB-lite"/>
    </source>
</evidence>
<comment type="caution">
    <text evidence="5">The sequence shown here is derived from an EMBL/GenBank/DDBJ whole genome shotgun (WGS) entry which is preliminary data.</text>
</comment>
<feature type="transmembrane region" description="Helical" evidence="2">
    <location>
        <begin position="223"/>
        <end position="245"/>
    </location>
</feature>
<proteinExistence type="predicted"/>
<keyword evidence="2" id="KW-0472">Membrane</keyword>
<organism evidence="5 6">
    <name type="scientific">Anguilla anguilla</name>
    <name type="common">European freshwater eel</name>
    <name type="synonym">Muraena anguilla</name>
    <dbReference type="NCBI Taxonomy" id="7936"/>
    <lineage>
        <taxon>Eukaryota</taxon>
        <taxon>Metazoa</taxon>
        <taxon>Chordata</taxon>
        <taxon>Craniata</taxon>
        <taxon>Vertebrata</taxon>
        <taxon>Euteleostomi</taxon>
        <taxon>Actinopterygii</taxon>
        <taxon>Neopterygii</taxon>
        <taxon>Teleostei</taxon>
        <taxon>Anguilliformes</taxon>
        <taxon>Anguillidae</taxon>
        <taxon>Anguilla</taxon>
    </lineage>
</organism>
<keyword evidence="3" id="KW-0732">Signal</keyword>
<evidence type="ECO:0000259" key="4">
    <source>
        <dbReference type="PROSITE" id="PS50853"/>
    </source>
</evidence>
<dbReference type="InterPro" id="IPR036116">
    <property type="entry name" value="FN3_sf"/>
</dbReference>
<feature type="compositionally biased region" description="Basic and acidic residues" evidence="1">
    <location>
        <begin position="392"/>
        <end position="401"/>
    </location>
</feature>
<dbReference type="GO" id="GO:0004896">
    <property type="term" value="F:cytokine receptor activity"/>
    <property type="evidence" value="ECO:0007669"/>
    <property type="project" value="TreeGrafter"/>
</dbReference>
<name>A0A9D3LMI6_ANGAN</name>
<evidence type="ECO:0000313" key="6">
    <source>
        <dbReference type="Proteomes" id="UP001044222"/>
    </source>
</evidence>
<keyword evidence="2" id="KW-1133">Transmembrane helix</keyword>
<dbReference type="Proteomes" id="UP001044222">
    <property type="component" value="Chromosome 16"/>
</dbReference>
<evidence type="ECO:0000256" key="3">
    <source>
        <dbReference type="SAM" id="SignalP"/>
    </source>
</evidence>
<dbReference type="InterPro" id="IPR003961">
    <property type="entry name" value="FN3_dom"/>
</dbReference>
<gene>
    <name evidence="5" type="ORF">ANANG_G00279190</name>
</gene>
<feature type="chain" id="PRO_5038482697" description="Fibronectin type-III domain-containing protein" evidence="3">
    <location>
        <begin position="20"/>
        <end position="528"/>
    </location>
</feature>
<evidence type="ECO:0000256" key="2">
    <source>
        <dbReference type="SAM" id="Phobius"/>
    </source>
</evidence>
<dbReference type="Pfam" id="PF01108">
    <property type="entry name" value="Tissue_fac"/>
    <property type="match status" value="1"/>
</dbReference>
<protein>
    <recommendedName>
        <fullName evidence="4">Fibronectin type-III domain-containing protein</fullName>
    </recommendedName>
</protein>
<keyword evidence="2" id="KW-0812">Transmembrane</keyword>
<feature type="compositionally biased region" description="Polar residues" evidence="1">
    <location>
        <begin position="466"/>
        <end position="488"/>
    </location>
</feature>
<feature type="domain" description="Fibronectin type-III" evidence="4">
    <location>
        <begin position="21"/>
        <end position="119"/>
    </location>
</feature>
<feature type="signal peptide" evidence="3">
    <location>
        <begin position="1"/>
        <end position="19"/>
    </location>
</feature>
<dbReference type="SUPFAM" id="SSF49265">
    <property type="entry name" value="Fibronectin type III"/>
    <property type="match status" value="2"/>
</dbReference>
<reference evidence="5" key="1">
    <citation type="submission" date="2021-01" db="EMBL/GenBank/DDBJ databases">
        <title>A chromosome-scale assembly of European eel, Anguilla anguilla.</title>
        <authorList>
            <person name="Henkel C."/>
            <person name="Jong-Raadsen S.A."/>
            <person name="Dufour S."/>
            <person name="Weltzien F.-A."/>
            <person name="Palstra A.P."/>
            <person name="Pelster B."/>
            <person name="Spaink H.P."/>
            <person name="Van Den Thillart G.E."/>
            <person name="Jansen H."/>
            <person name="Zahm M."/>
            <person name="Klopp C."/>
            <person name="Cedric C."/>
            <person name="Louis A."/>
            <person name="Berthelot C."/>
            <person name="Parey E."/>
            <person name="Roest Crollius H."/>
            <person name="Montfort J."/>
            <person name="Robinson-Rechavi M."/>
            <person name="Bucao C."/>
            <person name="Bouchez O."/>
            <person name="Gislard M."/>
            <person name="Lluch J."/>
            <person name="Milhes M."/>
            <person name="Lampietro C."/>
            <person name="Lopez Roques C."/>
            <person name="Donnadieu C."/>
            <person name="Braasch I."/>
            <person name="Desvignes T."/>
            <person name="Postlethwait J."/>
            <person name="Bobe J."/>
            <person name="Guiguen Y."/>
            <person name="Dirks R."/>
        </authorList>
    </citation>
    <scope>NUCLEOTIDE SEQUENCE</scope>
    <source>
        <strain evidence="5">Tag_6206</strain>
        <tissue evidence="5">Liver</tissue>
    </source>
</reference>
<dbReference type="PANTHER" id="PTHR20859">
    <property type="entry name" value="INTERFERON/INTERLEUKIN RECEPTOR"/>
    <property type="match status" value="1"/>
</dbReference>
<dbReference type="Pfam" id="PF09294">
    <property type="entry name" value="Interfer-bind"/>
    <property type="match status" value="1"/>
</dbReference>
<dbReference type="Gene3D" id="2.60.40.10">
    <property type="entry name" value="Immunoglobulins"/>
    <property type="match status" value="1"/>
</dbReference>
<feature type="region of interest" description="Disordered" evidence="1">
    <location>
        <begin position="466"/>
        <end position="528"/>
    </location>
</feature>
<keyword evidence="6" id="KW-1185">Reference proteome</keyword>
<dbReference type="PROSITE" id="PS50853">
    <property type="entry name" value="FN3"/>
    <property type="match status" value="1"/>
</dbReference>
<dbReference type="GO" id="GO:0005886">
    <property type="term" value="C:plasma membrane"/>
    <property type="evidence" value="ECO:0007669"/>
    <property type="project" value="TreeGrafter"/>
</dbReference>
<dbReference type="InterPro" id="IPR013783">
    <property type="entry name" value="Ig-like_fold"/>
</dbReference>
<dbReference type="CDD" id="cd00063">
    <property type="entry name" value="FN3"/>
    <property type="match status" value="1"/>
</dbReference>
<dbReference type="PANTHER" id="PTHR20859:SF53">
    <property type="entry name" value="INTERLEUKIN-22 RECEPTOR SUBUNIT ALPHA-1"/>
    <property type="match status" value="1"/>
</dbReference>
<accession>A0A9D3LMI6</accession>
<evidence type="ECO:0000313" key="5">
    <source>
        <dbReference type="EMBL" id="KAG5833750.1"/>
    </source>
</evidence>
<sequence>MKYILFTINFIHHCYLALGALPAPVNVTVESVNFEHILRWTPGQGTPPGTAYRVKYTCHGKQLGLQPSFLNSSVTMLNLTGTFKNLKYPYGVHVQALNGGVESNWSGQVFCPYTDTKLGPPQVSVTGHGDRLLLNITLPRGKAKKSIEKIYREFHFSIFWKKAGESRVQKDTTALKEPAIKHLHQGVQYCVRVQPEIIENQNLLSSDWTCHFTSPLPLNPVPTVLACVSVILILGSCAVLLGLIYTGFLYNWNPKPPNALMSLVQSYFLNVAVIVPDQVSVISEPKGIGGATGGGAQDNNEEEEEDGGNGGYENRAAGSSGATSSSSGGTVTTLTTDTSVSEDSGNSRTLCTMRVECGVPCAVGVLCLSERAAITGPSLSKQKQKEEEEEKGGDAEGEEGHCADINLFSVALGEQEQEEEEVGDEEGWAAELQPMDSEGEHQPLISVETDAGSRLIELGSSQTDDTVLSYLPRSSNQSEQGKTHSSYLQMHFEGSIQIDTQSALKERQEEEDEDEEGGDEEYSGYMRR</sequence>
<dbReference type="EMBL" id="JAFIRN010000016">
    <property type="protein sequence ID" value="KAG5833750.1"/>
    <property type="molecule type" value="Genomic_DNA"/>
</dbReference>
<feature type="compositionally biased region" description="Acidic residues" evidence="1">
    <location>
        <begin position="509"/>
        <end position="522"/>
    </location>
</feature>
<feature type="compositionally biased region" description="Gly residues" evidence="1">
    <location>
        <begin position="287"/>
        <end position="296"/>
    </location>
</feature>